<dbReference type="Gene3D" id="1.20.58.520">
    <property type="entry name" value="Amidohydrolase"/>
    <property type="match status" value="1"/>
</dbReference>
<dbReference type="InterPro" id="IPR051781">
    <property type="entry name" value="Metallo-dep_Hydrolase"/>
</dbReference>
<dbReference type="InterPro" id="IPR006680">
    <property type="entry name" value="Amidohydro-rel"/>
</dbReference>
<dbReference type="Gene3D" id="2.30.40.10">
    <property type="entry name" value="Urease, subunit C, domain 1"/>
    <property type="match status" value="1"/>
</dbReference>
<dbReference type="InterPro" id="IPR011059">
    <property type="entry name" value="Metal-dep_hydrolase_composite"/>
</dbReference>
<dbReference type="InterPro" id="IPR032466">
    <property type="entry name" value="Metal_Hydrolase"/>
</dbReference>
<feature type="chain" id="PRO_5011605930" evidence="1">
    <location>
        <begin position="22"/>
        <end position="547"/>
    </location>
</feature>
<dbReference type="Pfam" id="PF01042">
    <property type="entry name" value="Ribonuc_L-PSP"/>
    <property type="match status" value="1"/>
</dbReference>
<sequence length="547" mass="60215">MKNTLLFFAMTMVATLIPVKAKTLYLTNVNVVDVETLQLQKNQLITIKDDLIVSVGKMRTIKQNSDAIIVDMKGKYAIPGLIDTHVHHATDPDAWDNATATKMRLQGLLRGGVTSVRDMGGDNRALAFMKRNAEIDVIQSPDIYYSVIIGGQEFFSDPRTVSSAKGRVPGQVDWMRAVDIDSNFDEVMLRAAGTGATGIKIYAKVPADVVAKLTAAAKKHGLKVWSHVFIGPARPIDTVNAGVETISHAPDISAHTVENFYQLRRQNKHISEQQKVMSLELQRYQDLFQAMKQQGSIFDPTLTIFGMREGQNERADLMWQWGKMFTKEAHNYGIKIATGTDGASDLYGIDYPLVHKEMALLVAHADMTPIEAIQAATINSAEVIGIEDTTGSISANKKANLVVLNQDPTIDIAHSKDIAHVIKNGQFIYRGNDKNLPFSAAREASGMLWMSGNLGNLPSTMTLAGSTLEQQMVQTMENIGDVLQEYNLTYDDVTKCTLMLADIKDWPAANKVYVKYFKENAFPARSAFAASGLALNAKIEVECIAKL</sequence>
<dbReference type="EMBL" id="FOHK01000006">
    <property type="protein sequence ID" value="SET34296.1"/>
    <property type="molecule type" value="Genomic_DNA"/>
</dbReference>
<dbReference type="Proteomes" id="UP000199308">
    <property type="component" value="Unassembled WGS sequence"/>
</dbReference>
<dbReference type="Gene3D" id="3.30.1330.40">
    <property type="entry name" value="RutC-like"/>
    <property type="match status" value="1"/>
</dbReference>
<dbReference type="PANTHER" id="PTHR43135:SF3">
    <property type="entry name" value="ALPHA-D-RIBOSE 1-METHYLPHOSPHONATE 5-TRIPHOSPHATE DIPHOSPHATASE"/>
    <property type="match status" value="1"/>
</dbReference>
<dbReference type="SUPFAM" id="SSF51556">
    <property type="entry name" value="Metallo-dependent hydrolases"/>
    <property type="match status" value="1"/>
</dbReference>
<dbReference type="InterPro" id="IPR035959">
    <property type="entry name" value="RutC-like_sf"/>
</dbReference>
<name>A0A1I0DPJ3_THASX</name>
<accession>A0A1I0DPJ3</accession>
<protein>
    <submittedName>
        <fullName evidence="3">Reactive intermediate/imine deaminase</fullName>
    </submittedName>
</protein>
<dbReference type="SUPFAM" id="SSF51338">
    <property type="entry name" value="Composite domain of metallo-dependent hydrolases"/>
    <property type="match status" value="1"/>
</dbReference>
<dbReference type="GO" id="GO:0016810">
    <property type="term" value="F:hydrolase activity, acting on carbon-nitrogen (but not peptide) bonds"/>
    <property type="evidence" value="ECO:0007669"/>
    <property type="project" value="InterPro"/>
</dbReference>
<feature type="signal peptide" evidence="1">
    <location>
        <begin position="1"/>
        <end position="21"/>
    </location>
</feature>
<keyword evidence="1" id="KW-0732">Signal</keyword>
<dbReference type="AlphaFoldDB" id="A0A1I0DPJ3"/>
<dbReference type="InterPro" id="IPR006175">
    <property type="entry name" value="YjgF/YER057c/UK114"/>
</dbReference>
<dbReference type="SUPFAM" id="SSF55298">
    <property type="entry name" value="YjgF-like"/>
    <property type="match status" value="1"/>
</dbReference>
<evidence type="ECO:0000259" key="2">
    <source>
        <dbReference type="Pfam" id="PF01979"/>
    </source>
</evidence>
<organism evidence="3 4">
    <name type="scientific">Thalassotalea agarivorans</name>
    <name type="common">Thalassomonas agarivorans</name>
    <dbReference type="NCBI Taxonomy" id="349064"/>
    <lineage>
        <taxon>Bacteria</taxon>
        <taxon>Pseudomonadati</taxon>
        <taxon>Pseudomonadota</taxon>
        <taxon>Gammaproteobacteria</taxon>
        <taxon>Alteromonadales</taxon>
        <taxon>Colwelliaceae</taxon>
        <taxon>Thalassotalea</taxon>
    </lineage>
</organism>
<dbReference type="PANTHER" id="PTHR43135">
    <property type="entry name" value="ALPHA-D-RIBOSE 1-METHYLPHOSPHONATE 5-TRIPHOSPHATE DIPHOSPHATASE"/>
    <property type="match status" value="1"/>
</dbReference>
<dbReference type="Pfam" id="PF01979">
    <property type="entry name" value="Amidohydro_1"/>
    <property type="match status" value="1"/>
</dbReference>
<evidence type="ECO:0000256" key="1">
    <source>
        <dbReference type="SAM" id="SignalP"/>
    </source>
</evidence>
<proteinExistence type="predicted"/>
<keyword evidence="4" id="KW-1185">Reference proteome</keyword>
<dbReference type="STRING" id="349064.SAMN05660429_01602"/>
<dbReference type="Gene3D" id="3.40.50.10910">
    <property type="entry name" value="Amidohydrolase"/>
    <property type="match status" value="1"/>
</dbReference>
<dbReference type="RefSeq" id="WP_093329080.1">
    <property type="nucleotide sequence ID" value="NZ_AP027363.1"/>
</dbReference>
<evidence type="ECO:0000313" key="3">
    <source>
        <dbReference type="EMBL" id="SET34296.1"/>
    </source>
</evidence>
<gene>
    <name evidence="3" type="ORF">SAMN05660429_01602</name>
</gene>
<dbReference type="CDD" id="cd00448">
    <property type="entry name" value="YjgF_YER057c_UK114_family"/>
    <property type="match status" value="1"/>
</dbReference>
<reference evidence="3 4" key="1">
    <citation type="submission" date="2016-10" db="EMBL/GenBank/DDBJ databases">
        <authorList>
            <person name="de Groot N.N."/>
        </authorList>
    </citation>
    <scope>NUCLEOTIDE SEQUENCE [LARGE SCALE GENOMIC DNA]</scope>
    <source>
        <strain evidence="3 4">DSM 19706</strain>
    </source>
</reference>
<feature type="domain" description="Amidohydrolase-related" evidence="2">
    <location>
        <begin position="77"/>
        <end position="426"/>
    </location>
</feature>
<dbReference type="Gene3D" id="3.30.110.90">
    <property type="entry name" value="Amidohydrolase"/>
    <property type="match status" value="1"/>
</dbReference>
<dbReference type="OrthoDB" id="6190564at2"/>
<evidence type="ECO:0000313" key="4">
    <source>
        <dbReference type="Proteomes" id="UP000199308"/>
    </source>
</evidence>